<evidence type="ECO:0000259" key="18">
    <source>
        <dbReference type="Pfam" id="PF00361"/>
    </source>
</evidence>
<geneLocation type="mitochondrion" evidence="21"/>
<dbReference type="GO" id="GO:0042773">
    <property type="term" value="P:ATP synthesis coupled electron transport"/>
    <property type="evidence" value="ECO:0007669"/>
    <property type="project" value="InterPro"/>
</dbReference>
<feature type="transmembrane region" description="Helical" evidence="16">
    <location>
        <begin position="169"/>
        <end position="187"/>
    </location>
</feature>
<evidence type="ECO:0000256" key="4">
    <source>
        <dbReference type="ARBA" id="ARBA00022448"/>
    </source>
</evidence>
<evidence type="ECO:0000256" key="10">
    <source>
        <dbReference type="ARBA" id="ARBA00022989"/>
    </source>
</evidence>
<dbReference type="InterPro" id="IPR001750">
    <property type="entry name" value="ND/Mrp_TM"/>
</dbReference>
<evidence type="ECO:0000256" key="11">
    <source>
        <dbReference type="ARBA" id="ARBA00023027"/>
    </source>
</evidence>
<evidence type="ECO:0000256" key="8">
    <source>
        <dbReference type="ARBA" id="ARBA00022967"/>
    </source>
</evidence>
<evidence type="ECO:0000256" key="2">
    <source>
        <dbReference type="ARBA" id="ARBA00012944"/>
    </source>
</evidence>
<dbReference type="GO" id="GO:0003954">
    <property type="term" value="F:NADH dehydrogenase activity"/>
    <property type="evidence" value="ECO:0007669"/>
    <property type="project" value="TreeGrafter"/>
</dbReference>
<dbReference type="InterPro" id="IPR018393">
    <property type="entry name" value="NADHpl_OxRdtase_5_subgr"/>
</dbReference>
<feature type="chain" id="PRO_5004533609" description="NADH-ubiquinone oxidoreductase chain 5" evidence="17">
    <location>
        <begin position="29"/>
        <end position="598"/>
    </location>
</feature>
<organism evidence="21">
    <name type="scientific">Phrynobatrachus keniensis</name>
    <name type="common">Kenya river frog</name>
    <dbReference type="NCBI Taxonomy" id="467738"/>
    <lineage>
        <taxon>Eukaryota</taxon>
        <taxon>Metazoa</taxon>
        <taxon>Chordata</taxon>
        <taxon>Craniata</taxon>
        <taxon>Vertebrata</taxon>
        <taxon>Euteleostomi</taxon>
        <taxon>Amphibia</taxon>
        <taxon>Batrachia</taxon>
        <taxon>Anura</taxon>
        <taxon>Neobatrachia</taxon>
        <taxon>Ranoidea</taxon>
        <taxon>Phrynobatrachidae</taxon>
        <taxon>Phrynobatrachus</taxon>
    </lineage>
</organism>
<evidence type="ECO:0000256" key="1">
    <source>
        <dbReference type="ARBA" id="ARBA00004448"/>
    </source>
</evidence>
<dbReference type="GO" id="GO:0015990">
    <property type="term" value="P:electron transport coupled proton transport"/>
    <property type="evidence" value="ECO:0007669"/>
    <property type="project" value="TreeGrafter"/>
</dbReference>
<evidence type="ECO:0000256" key="16">
    <source>
        <dbReference type="RuleBase" id="RU003404"/>
    </source>
</evidence>
<dbReference type="EC" id="7.1.1.2" evidence="2 16"/>
<dbReference type="Pfam" id="PF00361">
    <property type="entry name" value="Proton_antipo_M"/>
    <property type="match status" value="1"/>
</dbReference>
<keyword evidence="14 16" id="KW-0472">Membrane</keyword>
<comment type="subcellular location">
    <subcellularLocation>
        <location evidence="1">Mitochondrion inner membrane</location>
        <topology evidence="1">Multi-pass membrane protein</topology>
    </subcellularLocation>
</comment>
<name>S4V2A5_9NEOB</name>
<evidence type="ECO:0000256" key="12">
    <source>
        <dbReference type="ARBA" id="ARBA00023075"/>
    </source>
</evidence>
<evidence type="ECO:0000259" key="19">
    <source>
        <dbReference type="Pfam" id="PF00662"/>
    </source>
</evidence>
<feature type="domain" description="NADH:quinone oxidoreductase/Mrp antiporter transmembrane" evidence="18">
    <location>
        <begin position="131"/>
        <end position="413"/>
    </location>
</feature>
<feature type="signal peptide" evidence="17">
    <location>
        <begin position="1"/>
        <end position="28"/>
    </location>
</feature>
<feature type="transmembrane region" description="Helical" evidence="16">
    <location>
        <begin position="320"/>
        <end position="342"/>
    </location>
</feature>
<feature type="transmembrane region" description="Helical" evidence="16">
    <location>
        <begin position="363"/>
        <end position="382"/>
    </location>
</feature>
<feature type="domain" description="NADH dehydrogenase subunit 5 C-terminal" evidence="20">
    <location>
        <begin position="417"/>
        <end position="594"/>
    </location>
</feature>
<feature type="transmembrane region" description="Helical" evidence="16">
    <location>
        <begin position="577"/>
        <end position="595"/>
    </location>
</feature>
<evidence type="ECO:0000256" key="7">
    <source>
        <dbReference type="ARBA" id="ARBA00022792"/>
    </source>
</evidence>
<dbReference type="EMBL" id="JX564885">
    <property type="protein sequence ID" value="AGN71430.1"/>
    <property type="molecule type" value="Genomic_DNA"/>
</dbReference>
<evidence type="ECO:0000256" key="17">
    <source>
        <dbReference type="SAM" id="SignalP"/>
    </source>
</evidence>
<accession>S4V2A5</accession>
<dbReference type="GO" id="GO:0008137">
    <property type="term" value="F:NADH dehydrogenase (ubiquinone) activity"/>
    <property type="evidence" value="ECO:0007669"/>
    <property type="project" value="UniProtKB-EC"/>
</dbReference>
<evidence type="ECO:0000256" key="6">
    <source>
        <dbReference type="ARBA" id="ARBA00022692"/>
    </source>
</evidence>
<evidence type="ECO:0000256" key="13">
    <source>
        <dbReference type="ARBA" id="ARBA00023128"/>
    </source>
</evidence>
<feature type="transmembrane region" description="Helical" evidence="16">
    <location>
        <begin position="114"/>
        <end position="132"/>
    </location>
</feature>
<keyword evidence="4 16" id="KW-0813">Transport</keyword>
<protein>
    <recommendedName>
        <fullName evidence="3 16">NADH-ubiquinone oxidoreductase chain 5</fullName>
        <ecNumber evidence="2 16">7.1.1.2</ecNumber>
    </recommendedName>
</protein>
<comment type="similarity">
    <text evidence="16">Belongs to the complex I subunit 5 family.</text>
</comment>
<dbReference type="Pfam" id="PF00662">
    <property type="entry name" value="Proton_antipo_N"/>
    <property type="match status" value="1"/>
</dbReference>
<comment type="catalytic activity">
    <reaction evidence="15 16">
        <text>a ubiquinone + NADH + 5 H(+)(in) = a ubiquinol + NAD(+) + 4 H(+)(out)</text>
        <dbReference type="Rhea" id="RHEA:29091"/>
        <dbReference type="Rhea" id="RHEA-COMP:9565"/>
        <dbReference type="Rhea" id="RHEA-COMP:9566"/>
        <dbReference type="ChEBI" id="CHEBI:15378"/>
        <dbReference type="ChEBI" id="CHEBI:16389"/>
        <dbReference type="ChEBI" id="CHEBI:17976"/>
        <dbReference type="ChEBI" id="CHEBI:57540"/>
        <dbReference type="ChEBI" id="CHEBI:57945"/>
        <dbReference type="EC" id="7.1.1.2"/>
    </reaction>
</comment>
<evidence type="ECO:0000256" key="5">
    <source>
        <dbReference type="ARBA" id="ARBA00022660"/>
    </source>
</evidence>
<keyword evidence="10 16" id="KW-1133">Transmembrane helix</keyword>
<keyword evidence="11 16" id="KW-0520">NAD</keyword>
<sequence length="598" mass="65988">MQLYITPLCALTSLFLILLPLMNTTSKGFPLQTKRAISSAFFISLIPLFSLIDESFTNNLLDLNWVNLEQTKLTLCFQFDKYSIIFTPIALFVTWSILQFSLWYMNSDPNMNTFFKYLLIFLLAMITLVSAGNLLLLFIGWEGVGIMSFLLIGWFHARSNAATAALQAMLYNRVGDIGFFTALAWLMVNAESINLQPVLTTNTPLLVTFGFIIAAASKSAQFTLHPWLASAMEGPTPVSALLHSSTMVVAGIFLMVRVHPLIAQNQMTLTTCLCLGAISTAYAATSALLQNDMKKIIAYSTSSQLGLMMVAIGINMPHLAFLHICTHAFFKALLFLCSGYIIHTLNDEQDIRKMGGLQHNLPVTSICLAIGSLALMGTPFMAGFFSKDAIIEATTTSHLNALALWLTIVATAFTAVYSLRLIFFTAMSSPRTHHSISLKENNPLVFFPLMRLACGSIIAGPLIYQLIMPDHMMTHTMPLFMKLTALITTIIALIVAYDMTTLNSSHPSISPHLKNLDTDFYSFIVQRISSAIFLDIAFQFITHAVETIALKKLFPETLQEGQLLPSKISRASQSGAIKLYLSTLYISLVLALILASCL</sequence>
<evidence type="ECO:0000313" key="21">
    <source>
        <dbReference type="EMBL" id="AGN71430.1"/>
    </source>
</evidence>
<dbReference type="InterPro" id="IPR003945">
    <property type="entry name" value="NU5C-like"/>
</dbReference>
<feature type="transmembrane region" description="Helical" evidence="16">
    <location>
        <begin position="268"/>
        <end position="289"/>
    </location>
</feature>
<evidence type="ECO:0000256" key="3">
    <source>
        <dbReference type="ARBA" id="ARBA00021096"/>
    </source>
</evidence>
<feature type="transmembrane region" description="Helical" evidence="16">
    <location>
        <begin position="199"/>
        <end position="217"/>
    </location>
</feature>
<evidence type="ECO:0000259" key="20">
    <source>
        <dbReference type="Pfam" id="PF06455"/>
    </source>
</evidence>
<dbReference type="NCBIfam" id="TIGR01974">
    <property type="entry name" value="NDH_I_L"/>
    <property type="match status" value="1"/>
</dbReference>
<comment type="function">
    <text evidence="16">Core subunit of the mitochondrial membrane respiratory chain NADH dehydrogenase (Complex I) which catalyzes electron transfer from NADH through the respiratory chain, using ubiquinone as an electron acceptor. Essential for the catalytic activity and assembly of complex I.</text>
</comment>
<dbReference type="PANTHER" id="PTHR42829">
    <property type="entry name" value="NADH-UBIQUINONE OXIDOREDUCTASE CHAIN 5"/>
    <property type="match status" value="1"/>
</dbReference>
<evidence type="ECO:0000256" key="9">
    <source>
        <dbReference type="ARBA" id="ARBA00022982"/>
    </source>
</evidence>
<feature type="domain" description="NADH-Ubiquinone oxidoreductase (complex I) chain 5 N-terminal" evidence="19">
    <location>
        <begin position="65"/>
        <end position="115"/>
    </location>
</feature>
<proteinExistence type="inferred from homology"/>
<feature type="transmembrane region" description="Helical" evidence="16">
    <location>
        <begin position="479"/>
        <end position="497"/>
    </location>
</feature>
<keyword evidence="6 16" id="KW-0812">Transmembrane</keyword>
<evidence type="ECO:0000256" key="15">
    <source>
        <dbReference type="ARBA" id="ARBA00049551"/>
    </source>
</evidence>
<keyword evidence="8" id="KW-1278">Translocase</keyword>
<dbReference type="PANTHER" id="PTHR42829:SF2">
    <property type="entry name" value="NADH-UBIQUINONE OXIDOREDUCTASE CHAIN 5"/>
    <property type="match status" value="1"/>
</dbReference>
<feature type="transmembrane region" description="Helical" evidence="16">
    <location>
        <begin position="138"/>
        <end position="157"/>
    </location>
</feature>
<dbReference type="InterPro" id="IPR001516">
    <property type="entry name" value="Proton_antipo_N"/>
</dbReference>
<feature type="transmembrane region" description="Helical" evidence="16">
    <location>
        <begin position="82"/>
        <end position="102"/>
    </location>
</feature>
<keyword evidence="5" id="KW-0679">Respiratory chain</keyword>
<keyword evidence="7" id="KW-0999">Mitochondrion inner membrane</keyword>
<feature type="transmembrane region" description="Helical" evidence="16">
    <location>
        <begin position="296"/>
        <end position="314"/>
    </location>
</feature>
<dbReference type="Pfam" id="PF06455">
    <property type="entry name" value="NADH5_C"/>
    <property type="match status" value="1"/>
</dbReference>
<keyword evidence="12 16" id="KW-0830">Ubiquinone</keyword>
<gene>
    <name evidence="21" type="primary">ND5</name>
</gene>
<evidence type="ECO:0000256" key="14">
    <source>
        <dbReference type="ARBA" id="ARBA00023136"/>
    </source>
</evidence>
<dbReference type="AlphaFoldDB" id="S4V2A5"/>
<keyword evidence="13 16" id="KW-0496">Mitochondrion</keyword>
<keyword evidence="9" id="KW-0249">Electron transport</keyword>
<feature type="transmembrane region" description="Helical" evidence="16">
    <location>
        <begin position="238"/>
        <end position="256"/>
    </location>
</feature>
<dbReference type="GO" id="GO:0005743">
    <property type="term" value="C:mitochondrial inner membrane"/>
    <property type="evidence" value="ECO:0007669"/>
    <property type="project" value="UniProtKB-SubCell"/>
</dbReference>
<dbReference type="PRINTS" id="PR01434">
    <property type="entry name" value="NADHDHGNASE5"/>
</dbReference>
<dbReference type="InterPro" id="IPR010934">
    <property type="entry name" value="NADH_DH_su5_C"/>
</dbReference>
<feature type="transmembrane region" description="Helical" evidence="16">
    <location>
        <begin position="444"/>
        <end position="467"/>
    </location>
</feature>
<keyword evidence="17" id="KW-0732">Signal</keyword>
<reference evidence="21" key="1">
    <citation type="journal article" date="2013" name="Mol. Biol. Evol.">
        <title>Efficient Sequencing of Anuran mtDNAs and a Mitogenomic Exploration of the Phylogeny and Evolution of Frogs.</title>
        <authorList>
            <person name="Zhang P."/>
            <person name="Liang D."/>
            <person name="Mao R.L."/>
            <person name="Hillis D.M."/>
            <person name="Wake D.B."/>
            <person name="Cannatella D.C."/>
        </authorList>
    </citation>
    <scope>NUCLEOTIDE SEQUENCE</scope>
</reference>
<feature type="transmembrane region" description="Helical" evidence="16">
    <location>
        <begin position="402"/>
        <end position="423"/>
    </location>
</feature>